<accession>A0A2U1LQ19</accession>
<dbReference type="STRING" id="35608.A0A2U1LQ19"/>
<dbReference type="PANTHER" id="PTHR31672">
    <property type="entry name" value="BNACNNG10540D PROTEIN"/>
    <property type="match status" value="1"/>
</dbReference>
<dbReference type="InterPro" id="IPR036047">
    <property type="entry name" value="F-box-like_dom_sf"/>
</dbReference>
<proteinExistence type="predicted"/>
<gene>
    <name evidence="2" type="ORF">CTI12_AA304980</name>
</gene>
<dbReference type="EMBL" id="PKPP01008292">
    <property type="protein sequence ID" value="PWA51074.1"/>
    <property type="molecule type" value="Genomic_DNA"/>
</dbReference>
<dbReference type="OrthoDB" id="2095648at2759"/>
<protein>
    <submittedName>
        <fullName evidence="2">F-box domain-containing protein</fullName>
    </submittedName>
</protein>
<dbReference type="Pfam" id="PF00646">
    <property type="entry name" value="F-box"/>
    <property type="match status" value="1"/>
</dbReference>
<organism evidence="2 3">
    <name type="scientific">Artemisia annua</name>
    <name type="common">Sweet wormwood</name>
    <dbReference type="NCBI Taxonomy" id="35608"/>
    <lineage>
        <taxon>Eukaryota</taxon>
        <taxon>Viridiplantae</taxon>
        <taxon>Streptophyta</taxon>
        <taxon>Embryophyta</taxon>
        <taxon>Tracheophyta</taxon>
        <taxon>Spermatophyta</taxon>
        <taxon>Magnoliopsida</taxon>
        <taxon>eudicotyledons</taxon>
        <taxon>Gunneridae</taxon>
        <taxon>Pentapetalae</taxon>
        <taxon>asterids</taxon>
        <taxon>campanulids</taxon>
        <taxon>Asterales</taxon>
        <taxon>Asteraceae</taxon>
        <taxon>Asteroideae</taxon>
        <taxon>Anthemideae</taxon>
        <taxon>Artemisiinae</taxon>
        <taxon>Artemisia</taxon>
    </lineage>
</organism>
<keyword evidence="3" id="KW-1185">Reference proteome</keyword>
<reference evidence="2 3" key="1">
    <citation type="journal article" date="2018" name="Mol. Plant">
        <title>The genome of Artemisia annua provides insight into the evolution of Asteraceae family and artemisinin biosynthesis.</title>
        <authorList>
            <person name="Shen Q."/>
            <person name="Zhang L."/>
            <person name="Liao Z."/>
            <person name="Wang S."/>
            <person name="Yan T."/>
            <person name="Shi P."/>
            <person name="Liu M."/>
            <person name="Fu X."/>
            <person name="Pan Q."/>
            <person name="Wang Y."/>
            <person name="Lv Z."/>
            <person name="Lu X."/>
            <person name="Zhang F."/>
            <person name="Jiang W."/>
            <person name="Ma Y."/>
            <person name="Chen M."/>
            <person name="Hao X."/>
            <person name="Li L."/>
            <person name="Tang Y."/>
            <person name="Lv G."/>
            <person name="Zhou Y."/>
            <person name="Sun X."/>
            <person name="Brodelius P.E."/>
            <person name="Rose J.K.C."/>
            <person name="Tang K."/>
        </authorList>
    </citation>
    <scope>NUCLEOTIDE SEQUENCE [LARGE SCALE GENOMIC DNA]</scope>
    <source>
        <strain evidence="3">cv. Huhao1</strain>
        <tissue evidence="2">Leaf</tissue>
    </source>
</reference>
<feature type="domain" description="F-box" evidence="1">
    <location>
        <begin position="5"/>
        <end position="45"/>
    </location>
</feature>
<sequence>MSINIPIDVQMDIVSRLSVKSVAQCRTVCKRWKSCIDTMHFTIRFGVRMASTFPYILIYQDRFKGWSHGLWCFSFGPIVRHFMGLLWNPSVEKSVGAYVPYFTLGQEYEKRLLGFGVRPDNLDPIILKIAFSFDPKEPWTVHMFTLSSREWRLLENHFLLPHTFRIKKASQTNIGRHIYWCGYEKFSGNDGSSFKSYVIVSFDLLNNRFQILHIPDQLLRQLPLPFYVSSLGDNLVLSGNIQGDEHCIFYIWVLSVGGGTISSFSNLLSIPSPIALKLVAFHDNIDPIVEVPSQEGFSATLVLYRLASGDFQSLGIEGDAGSFVIKPYCESLVLQIHVDRIAYCRELVYPGLVDTTLNLGYH</sequence>
<dbReference type="InterPro" id="IPR001810">
    <property type="entry name" value="F-box_dom"/>
</dbReference>
<dbReference type="SMART" id="SM00256">
    <property type="entry name" value="FBOX"/>
    <property type="match status" value="1"/>
</dbReference>
<dbReference type="Gene3D" id="1.20.1280.50">
    <property type="match status" value="1"/>
</dbReference>
<name>A0A2U1LQ19_ARTAN</name>
<dbReference type="InterPro" id="IPR050796">
    <property type="entry name" value="SCF_F-box_component"/>
</dbReference>
<comment type="caution">
    <text evidence="2">The sequence shown here is derived from an EMBL/GenBank/DDBJ whole genome shotgun (WGS) entry which is preliminary data.</text>
</comment>
<dbReference type="AlphaFoldDB" id="A0A2U1LQ19"/>
<dbReference type="PANTHER" id="PTHR31672:SF10">
    <property type="entry name" value="F-BOX DOMAIN-CONTAINING PROTEIN"/>
    <property type="match status" value="1"/>
</dbReference>
<dbReference type="SUPFAM" id="SSF81383">
    <property type="entry name" value="F-box domain"/>
    <property type="match status" value="1"/>
</dbReference>
<evidence type="ECO:0000313" key="3">
    <source>
        <dbReference type="Proteomes" id="UP000245207"/>
    </source>
</evidence>
<evidence type="ECO:0000259" key="1">
    <source>
        <dbReference type="SMART" id="SM00256"/>
    </source>
</evidence>
<evidence type="ECO:0000313" key="2">
    <source>
        <dbReference type="EMBL" id="PWA51074.1"/>
    </source>
</evidence>
<dbReference type="Proteomes" id="UP000245207">
    <property type="component" value="Unassembled WGS sequence"/>
</dbReference>